<dbReference type="SUPFAM" id="SSF56059">
    <property type="entry name" value="Glutathione synthetase ATP-binding domain-like"/>
    <property type="match status" value="1"/>
</dbReference>
<dbReference type="Gene3D" id="3.30.470.20">
    <property type="entry name" value="ATP-grasp fold, B domain"/>
    <property type="match status" value="1"/>
</dbReference>
<dbReference type="EMBL" id="BIXY01000020">
    <property type="protein sequence ID" value="GCF08211.1"/>
    <property type="molecule type" value="Genomic_DNA"/>
</dbReference>
<dbReference type="InterPro" id="IPR011761">
    <property type="entry name" value="ATP-grasp"/>
</dbReference>
<keyword evidence="1" id="KW-0547">Nucleotide-binding</keyword>
<accession>A0A5A5T9M9</accession>
<evidence type="ECO:0000313" key="4">
    <source>
        <dbReference type="Proteomes" id="UP000322530"/>
    </source>
</evidence>
<dbReference type="GO" id="GO:0046872">
    <property type="term" value="F:metal ion binding"/>
    <property type="evidence" value="ECO:0007669"/>
    <property type="project" value="InterPro"/>
</dbReference>
<dbReference type="Gene3D" id="3.30.1490.20">
    <property type="entry name" value="ATP-grasp fold, A domain"/>
    <property type="match status" value="1"/>
</dbReference>
<proteinExistence type="predicted"/>
<evidence type="ECO:0000313" key="3">
    <source>
        <dbReference type="EMBL" id="GCF08211.1"/>
    </source>
</evidence>
<name>A0A5A5T9M9_9CHLR</name>
<keyword evidence="4" id="KW-1185">Reference proteome</keyword>
<sequence>MDAGLRQSLVSIRSLGRQGLSVAAFEAGQAVPAFSSHWCHQGIICSAPSGTPAYLEVLEQWLERTGARVLLASSDSTVALLRQYRTRLSKHATIALAQDPALEIAINKELTLQVARQLGLSIPRSVTVSAVNDVAAALKEIGLPAVVKPVESWLWSEGQIEGARFASRLVTTHEEARIAVEDLTRLGGTTLFQQFLTGRREAISLFYANHEIYARFAQWAKRTEPQLGGTSVLRQSIALPLDTNNQAERLIREIDLEGYSEVEFRRDHVGVPYLMEINPRLSASVEIAVRAGVDFPYLLYQWSTGTSINKISSYRTGTWMRYLSGDIMTTIEALQRRGRPGVTPPVQAVLGFTLSFFQPMSYDYIDWHDLAPAIKATAEFTRKWVEGAVRKRLSHAKRSL</sequence>
<organism evidence="3 4">
    <name type="scientific">Dictyobacter arantiisoli</name>
    <dbReference type="NCBI Taxonomy" id="2014874"/>
    <lineage>
        <taxon>Bacteria</taxon>
        <taxon>Bacillati</taxon>
        <taxon>Chloroflexota</taxon>
        <taxon>Ktedonobacteria</taxon>
        <taxon>Ktedonobacterales</taxon>
        <taxon>Dictyobacteraceae</taxon>
        <taxon>Dictyobacter</taxon>
    </lineage>
</organism>
<protein>
    <recommendedName>
        <fullName evidence="2">ATP-grasp domain-containing protein</fullName>
    </recommendedName>
</protein>
<dbReference type="InterPro" id="IPR013815">
    <property type="entry name" value="ATP_grasp_subdomain_1"/>
</dbReference>
<evidence type="ECO:0000256" key="1">
    <source>
        <dbReference type="PROSITE-ProRule" id="PRU00409"/>
    </source>
</evidence>
<feature type="domain" description="ATP-grasp" evidence="2">
    <location>
        <begin position="112"/>
        <end position="304"/>
    </location>
</feature>
<dbReference type="Proteomes" id="UP000322530">
    <property type="component" value="Unassembled WGS sequence"/>
</dbReference>
<dbReference type="AlphaFoldDB" id="A0A5A5T9M9"/>
<reference evidence="3 4" key="1">
    <citation type="submission" date="2019-01" db="EMBL/GenBank/DDBJ databases">
        <title>Draft genome sequence of Dictyobacter sp. Uno17.</title>
        <authorList>
            <person name="Wang C.M."/>
            <person name="Zheng Y."/>
            <person name="Sakai Y."/>
            <person name="Abe K."/>
            <person name="Yokota A."/>
            <person name="Yabe S."/>
        </authorList>
    </citation>
    <scope>NUCLEOTIDE SEQUENCE [LARGE SCALE GENOMIC DNA]</scope>
    <source>
        <strain evidence="3 4">Uno17</strain>
    </source>
</reference>
<dbReference type="PROSITE" id="PS50975">
    <property type="entry name" value="ATP_GRASP"/>
    <property type="match status" value="1"/>
</dbReference>
<gene>
    <name evidence="3" type="ORF">KDI_17750</name>
</gene>
<dbReference type="GO" id="GO:0005524">
    <property type="term" value="F:ATP binding"/>
    <property type="evidence" value="ECO:0007669"/>
    <property type="project" value="UniProtKB-UniRule"/>
</dbReference>
<keyword evidence="1" id="KW-0067">ATP-binding</keyword>
<evidence type="ECO:0000259" key="2">
    <source>
        <dbReference type="PROSITE" id="PS50975"/>
    </source>
</evidence>
<dbReference type="Pfam" id="PF15632">
    <property type="entry name" value="ATPgrasp_Ter"/>
    <property type="match status" value="1"/>
</dbReference>
<comment type="caution">
    <text evidence="3">The sequence shown here is derived from an EMBL/GenBank/DDBJ whole genome shotgun (WGS) entry which is preliminary data.</text>
</comment>